<keyword evidence="3" id="KW-0489">Methyltransferase</keyword>
<dbReference type="Pfam" id="PF08241">
    <property type="entry name" value="Methyltransf_11"/>
    <property type="match status" value="1"/>
</dbReference>
<evidence type="ECO:0000256" key="3">
    <source>
        <dbReference type="ARBA" id="ARBA00022603"/>
    </source>
</evidence>
<dbReference type="InterPro" id="IPR014043">
    <property type="entry name" value="Acyl_transferase_dom"/>
</dbReference>
<dbReference type="PROSITE" id="PS52004">
    <property type="entry name" value="KS3_2"/>
    <property type="match status" value="1"/>
</dbReference>
<dbReference type="GO" id="GO:0004315">
    <property type="term" value="F:3-oxoacyl-[acyl-carrier-protein] synthase activity"/>
    <property type="evidence" value="ECO:0007669"/>
    <property type="project" value="InterPro"/>
</dbReference>
<evidence type="ECO:0000259" key="9">
    <source>
        <dbReference type="PROSITE" id="PS52019"/>
    </source>
</evidence>
<evidence type="ECO:0000256" key="6">
    <source>
        <dbReference type="PROSITE-ProRule" id="PRU01363"/>
    </source>
</evidence>
<evidence type="ECO:0000259" key="7">
    <source>
        <dbReference type="PROSITE" id="PS50075"/>
    </source>
</evidence>
<proteinExistence type="predicted"/>
<dbReference type="Pfam" id="PF14765">
    <property type="entry name" value="PS-DH"/>
    <property type="match status" value="1"/>
</dbReference>
<dbReference type="Gene3D" id="3.40.50.720">
    <property type="entry name" value="NAD(P)-binding Rossmann-like Domain"/>
    <property type="match status" value="1"/>
</dbReference>
<keyword evidence="11" id="KW-1185">Reference proteome</keyword>
<name>A0A1V6UJP6_9EURO</name>
<dbReference type="Gene3D" id="3.10.129.110">
    <property type="entry name" value="Polyketide synthase dehydratase"/>
    <property type="match status" value="1"/>
</dbReference>
<dbReference type="Pfam" id="PF00698">
    <property type="entry name" value="Acyl_transf_1"/>
    <property type="match status" value="1"/>
</dbReference>
<feature type="domain" description="Carrier" evidence="7">
    <location>
        <begin position="2358"/>
        <end position="2440"/>
    </location>
</feature>
<dbReference type="Pfam" id="PF21089">
    <property type="entry name" value="PKS_DH_N"/>
    <property type="match status" value="1"/>
</dbReference>
<reference evidence="11" key="1">
    <citation type="journal article" date="2017" name="Nat. Microbiol.">
        <title>Global analysis of biosynthetic gene clusters reveals vast potential of secondary metabolite production in Penicillium species.</title>
        <authorList>
            <person name="Nielsen J.C."/>
            <person name="Grijseels S."/>
            <person name="Prigent S."/>
            <person name="Ji B."/>
            <person name="Dainat J."/>
            <person name="Nielsen K.F."/>
            <person name="Frisvad J.C."/>
            <person name="Workman M."/>
            <person name="Nielsen J."/>
        </authorList>
    </citation>
    <scope>NUCLEOTIDE SEQUENCE [LARGE SCALE GENOMIC DNA]</scope>
    <source>
        <strain evidence="11">IBT 31321</strain>
    </source>
</reference>
<dbReference type="InterPro" id="IPR036736">
    <property type="entry name" value="ACP-like_sf"/>
</dbReference>
<dbReference type="InterPro" id="IPR013216">
    <property type="entry name" value="Methyltransf_11"/>
</dbReference>
<dbReference type="Pfam" id="PF16197">
    <property type="entry name" value="KAsynt_C_assoc"/>
    <property type="match status" value="1"/>
</dbReference>
<dbReference type="PANTHER" id="PTHR43775:SF48">
    <property type="entry name" value="HIGHLY REDUCING POLYKETIDE SYNTHASE SDGA"/>
    <property type="match status" value="1"/>
</dbReference>
<dbReference type="EMBL" id="MDDG01000008">
    <property type="protein sequence ID" value="OQE38670.1"/>
    <property type="molecule type" value="Genomic_DNA"/>
</dbReference>
<dbReference type="InterPro" id="IPR036291">
    <property type="entry name" value="NAD(P)-bd_dom_sf"/>
</dbReference>
<dbReference type="SMART" id="SM00823">
    <property type="entry name" value="PKS_PP"/>
    <property type="match status" value="1"/>
</dbReference>
<dbReference type="GO" id="GO:0006633">
    <property type="term" value="P:fatty acid biosynthetic process"/>
    <property type="evidence" value="ECO:0007669"/>
    <property type="project" value="InterPro"/>
</dbReference>
<gene>
    <name evidence="10" type="ORF">PENCOP_c008G08238</name>
</gene>
<sequence>MKTTEPVAIIGTGCRFPGGASSPAKLWELLQAPRDIARKVPANRFNINAFYHPDGDHHGTTNVQESYFLDEDIKAFDAAFFNISPTEAVAMDPQQRLLLETVYESLDAAGLRMDALQGSMTGVFCGALRNDYNQIQAMDPQAFPAYMVTGNSPSIMANRISYYFDWQGPSMTVDTGCSSSLLAVHLGVEALQNDDCSLAVAVGSNLMLSPNAYIADSKTRMLSPTGRSSMWDSKANGYARGEGVASVVLKRLQDAIKDGDPIECVIRASGANSDGRTMGITMPSSKAQQSLILATYARAGLSPQDRSEDRCQYFEAHGTGTQAGDPQEAAAIHSSFFGPESVPDPTNQLYVGSIKTIIGHTEATAGLAGLIKASLSLQHGMIAPNLLMQQLNPKIEPFAAQLCVPTECIPWPEVPNGCPRRASVNSFGFGGANVHVVLESYTRRELSPSNNMPSSLPFVFSASSERTLTFVLESYARFLREDAAVSLVGLALSLWARRSPHRHRLTLLAHSVQELQDRIDAELSRRATNKPSSIVFRSSTRPRRVMGIFTGQGVQWPQMGLDLIEASPQIRQWMGHLEEALNELPLELRPRFSLLKELSQPASSSRVDQGLLSLPLRTALQIMQVNILRAVGIEFTVVVGHSSGEVVAAYAAGVLTASDAIRIAYLRGKAIDESRDPTGRMMAVNLTWQQAQTICALESYSGRVSVAAANSPSSVTLSGNAECLRELEWLLKSLGLTPRMLRVDTAYHSTHMKPCAEPYRETMKAYPVALKASVARWYSSVYPGNVMTGYDQKELMGEYWIENMLRPVQFSQALEAAVRDAGPPDLIIEIGPHPTLRGPVLQTLSKMHSAHSTIPYIALAERGKPGLDTWAMALGSSWAHLGPNIVRLPGYVSLFAPDQSPALVNSLPLYPFDHSQTYWAQSRISLKYSHCVTPPNALLGTLSPENGAGEFRWRNYLRTEELPWLADRRAGSIPVFSETGYISMALEAGEIVAKSQGLRLLNVQNLVVQAQLPIQKSPIGTEILVTVSGIYSHDEVISAVFNCEAAVSGELVQCATAKMVMHPGNPDRGLLPSKGQPAPALGPVDITKLYDSLRRVDYHCTGSFSALTGLRKRRDHATGTVIVPSRESNEPIILHPVILELAIQTMIAAIGGPEETLLTGPFLSKNVDSTWVNPALCASSWQGKEITIASYLTHVAEDKIRGDIDIFTMDGEKVVQLEGVCLVFQPSVNAPSNTQVLSQTEWGPLDPTLQKNPCRLPATTVQLHTLREELALLYLKQASNGLTDSERIGLNCDGARLLAWISQCVENFCQGSGPVGASEWLDQNIEDFMARVSPSIKDPGLKAISAVGQQLPRVLRQSGSEVEAWPAVDDENQYLQDDIQVSYLANELVSTVSQTCFRFPQMNILQIGKFGGHIHSELKKMGRTYQSFTYAALSASGLQIARDNLEQSSEVVHKALDVSEDPIKQGYREQSYDMVLITTAVFLQEAAVARIRRLLKPGGFLVLLVRTNPCVTYLNVLFGPPVRCIETGKGYCTSEQVTTREQWVDLLSNNGFCGLESLKAPREIASFEDFSLLLCRAPESYAEASHRGDLLVLSDGAEDTRCPMSELTGLVQSEFIRVMHAPSLDLILDDELSEMTVLCLADGRDLTDSNLSELRRLITNCKRMLWVTSENINHPSSGLARSLLRSILVSEKPSCQLQLLHVTDPAGASAEILATALERFVRASTAQESPDSGGLNNVEPEIEYDGSIFLIPRQYQDHSTGLRHLARRQRVTDFVNLGKGIVQVISATSDKAIKWFRLLSMADPPVTTSYGPTLSLRVRHSSLAAVRVAESMFLWVVIGRDVGRNKRIIALSSHIASQVIVPECWAWSVPDTVLESHEQFFLRTTAAALLAGYLVEQVPQSGTLVVHEADRVLQSIFRQIPTRRGGKIIFSTSTSNSNPNDERPRLLLHEHSTARQLRQVLPSDVSVMAVLHRRGQGVYERVESILPENATRMHVEDFYLASASTKPINGNVSSMIATAFLTACLVAYTGLEALSPNPMDSLPIDRVSEYPTIDCQEVVVDWNSSTSVLAQISTASSQVQLSEKKTYILVGLASELAHIACLWLASHGAKWILLASFSSEPDAWWLEEVSRRGTRIAFSRINLNDDVSVTSLHQFIPHAFPPVVGGLLIKPPALPDCSLSQLTAGLLHNHLHPVLRGLKQLDELHKAPTLEFWVLIGSIAGAVGHADQAMTTAMSEKMGSLVRHRRAQGRPASLVHLGDINGIDNPFSIKDSWCGPAAISQRDVDEILSEAILCGSSDSINNAEFIAGLRHQSLQSGSMVCPVPKLWPFYSYTATASQDQMPSSTETLSTKELVAAATSLEEKAEAIAKPLMEKMRASLNLTADAPLSPDTLIPELGVDSLIAVGLSQWFTRELTVAIGVILILSGASVGDLAYAAASKLCNDSVGA</sequence>
<dbReference type="Pfam" id="PF08659">
    <property type="entry name" value="KR"/>
    <property type="match status" value="1"/>
</dbReference>
<dbReference type="InterPro" id="IPR049552">
    <property type="entry name" value="PKS_DH_N"/>
</dbReference>
<dbReference type="InterPro" id="IPR057326">
    <property type="entry name" value="KR_dom"/>
</dbReference>
<comment type="caution">
    <text evidence="6">Lacks conserved residue(s) required for the propagation of feature annotation.</text>
</comment>
<dbReference type="InterPro" id="IPR042104">
    <property type="entry name" value="PKS_dehydratase_sf"/>
</dbReference>
<dbReference type="SMART" id="SM00822">
    <property type="entry name" value="PKS_KR"/>
    <property type="match status" value="1"/>
</dbReference>
<feature type="domain" description="Ketosynthase family 3 (KS3)" evidence="8">
    <location>
        <begin position="4"/>
        <end position="440"/>
    </location>
</feature>
<dbReference type="SMART" id="SM00825">
    <property type="entry name" value="PKS_KS"/>
    <property type="match status" value="1"/>
</dbReference>
<dbReference type="PROSITE" id="PS00012">
    <property type="entry name" value="PHOSPHOPANTETHEINE"/>
    <property type="match status" value="1"/>
</dbReference>
<feature type="domain" description="PKS/mFAS DH" evidence="9">
    <location>
        <begin position="936"/>
        <end position="1231"/>
    </location>
</feature>
<dbReference type="InterPro" id="IPR020841">
    <property type="entry name" value="PKS_Beta-ketoAc_synthase_dom"/>
</dbReference>
<dbReference type="InterPro" id="IPR049551">
    <property type="entry name" value="PKS_DH_C"/>
</dbReference>
<dbReference type="SMART" id="SM00827">
    <property type="entry name" value="PKS_AT"/>
    <property type="match status" value="1"/>
</dbReference>
<evidence type="ECO:0000313" key="11">
    <source>
        <dbReference type="Proteomes" id="UP000191500"/>
    </source>
</evidence>
<dbReference type="GO" id="GO:0008757">
    <property type="term" value="F:S-adenosylmethionine-dependent methyltransferase activity"/>
    <property type="evidence" value="ECO:0007669"/>
    <property type="project" value="InterPro"/>
</dbReference>
<dbReference type="InterPro" id="IPR001227">
    <property type="entry name" value="Ac_transferase_dom_sf"/>
</dbReference>
<accession>A0A1V6UJP6</accession>
<dbReference type="CDD" id="cd00833">
    <property type="entry name" value="PKS"/>
    <property type="match status" value="1"/>
</dbReference>
<feature type="region of interest" description="N-terminal hotdog fold" evidence="6">
    <location>
        <begin position="936"/>
        <end position="1066"/>
    </location>
</feature>
<evidence type="ECO:0000256" key="4">
    <source>
        <dbReference type="ARBA" id="ARBA00022679"/>
    </source>
</evidence>
<dbReference type="InterPro" id="IPR013968">
    <property type="entry name" value="PKS_KR"/>
</dbReference>
<dbReference type="InterPro" id="IPR014031">
    <property type="entry name" value="Ketoacyl_synth_C"/>
</dbReference>
<evidence type="ECO:0000313" key="10">
    <source>
        <dbReference type="EMBL" id="OQE38670.1"/>
    </source>
</evidence>
<dbReference type="InterPro" id="IPR018201">
    <property type="entry name" value="Ketoacyl_synth_AS"/>
</dbReference>
<dbReference type="InterPro" id="IPR032821">
    <property type="entry name" value="PKS_assoc"/>
</dbReference>
<dbReference type="GO" id="GO:0030639">
    <property type="term" value="P:polyketide biosynthetic process"/>
    <property type="evidence" value="ECO:0007669"/>
    <property type="project" value="UniProtKB-ARBA"/>
</dbReference>
<dbReference type="PANTHER" id="PTHR43775">
    <property type="entry name" value="FATTY ACID SYNTHASE"/>
    <property type="match status" value="1"/>
</dbReference>
<dbReference type="InterPro" id="IPR016035">
    <property type="entry name" value="Acyl_Trfase/lysoPLipase"/>
</dbReference>
<dbReference type="PROSITE" id="PS00606">
    <property type="entry name" value="KS3_1"/>
    <property type="match status" value="1"/>
</dbReference>
<dbReference type="InterPro" id="IPR006162">
    <property type="entry name" value="Ppantetheine_attach_site"/>
</dbReference>
<dbReference type="FunFam" id="3.40.47.10:FF:000019">
    <property type="entry name" value="Polyketide synthase type I"/>
    <property type="match status" value="1"/>
</dbReference>
<dbReference type="Gene3D" id="3.40.47.10">
    <property type="match status" value="1"/>
</dbReference>
<feature type="region of interest" description="C-terminal hotdog fold" evidence="6">
    <location>
        <begin position="1081"/>
        <end position="1231"/>
    </location>
</feature>
<dbReference type="InterPro" id="IPR020807">
    <property type="entry name" value="PKS_DH"/>
</dbReference>
<dbReference type="SUPFAM" id="SSF53335">
    <property type="entry name" value="S-adenosyl-L-methionine-dependent methyltransferases"/>
    <property type="match status" value="1"/>
</dbReference>
<dbReference type="InterPro" id="IPR009081">
    <property type="entry name" value="PP-bd_ACP"/>
</dbReference>
<dbReference type="PROSITE" id="PS50075">
    <property type="entry name" value="CARRIER"/>
    <property type="match status" value="1"/>
</dbReference>
<dbReference type="Proteomes" id="UP000191500">
    <property type="component" value="Unassembled WGS sequence"/>
</dbReference>
<keyword evidence="1" id="KW-0596">Phosphopantetheine</keyword>
<dbReference type="GO" id="GO:0004312">
    <property type="term" value="F:fatty acid synthase activity"/>
    <property type="evidence" value="ECO:0007669"/>
    <property type="project" value="TreeGrafter"/>
</dbReference>
<dbReference type="Pfam" id="PF02801">
    <property type="entry name" value="Ketoacyl-synt_C"/>
    <property type="match status" value="1"/>
</dbReference>
<dbReference type="SUPFAM" id="SSF51735">
    <property type="entry name" value="NAD(P)-binding Rossmann-fold domains"/>
    <property type="match status" value="1"/>
</dbReference>
<dbReference type="Gene3D" id="3.40.50.150">
    <property type="entry name" value="Vaccinia Virus protein VP39"/>
    <property type="match status" value="1"/>
</dbReference>
<dbReference type="STRING" id="36646.A0A1V6UJP6"/>
<dbReference type="SUPFAM" id="SSF52151">
    <property type="entry name" value="FabD/lysophospholipase-like"/>
    <property type="match status" value="1"/>
</dbReference>
<organism evidence="10 11">
    <name type="scientific">Penicillium coprophilum</name>
    <dbReference type="NCBI Taxonomy" id="36646"/>
    <lineage>
        <taxon>Eukaryota</taxon>
        <taxon>Fungi</taxon>
        <taxon>Dikarya</taxon>
        <taxon>Ascomycota</taxon>
        <taxon>Pezizomycotina</taxon>
        <taxon>Eurotiomycetes</taxon>
        <taxon>Eurotiomycetidae</taxon>
        <taxon>Eurotiales</taxon>
        <taxon>Aspergillaceae</taxon>
        <taxon>Penicillium</taxon>
    </lineage>
</organism>
<dbReference type="PROSITE" id="PS52019">
    <property type="entry name" value="PKS_MFAS_DH"/>
    <property type="match status" value="1"/>
</dbReference>
<keyword evidence="5" id="KW-0511">Multifunctional enzyme</keyword>
<dbReference type="SUPFAM" id="SSF55048">
    <property type="entry name" value="Probable ACP-binding domain of malonyl-CoA ACP transacylase"/>
    <property type="match status" value="1"/>
</dbReference>
<dbReference type="InterPro" id="IPR014030">
    <property type="entry name" value="Ketoacyl_synth_N"/>
</dbReference>
<dbReference type="InterPro" id="IPR029063">
    <property type="entry name" value="SAM-dependent_MTases_sf"/>
</dbReference>
<evidence type="ECO:0000256" key="2">
    <source>
        <dbReference type="ARBA" id="ARBA00022553"/>
    </source>
</evidence>
<keyword evidence="4" id="KW-0808">Transferase</keyword>
<evidence type="ECO:0000259" key="8">
    <source>
        <dbReference type="PROSITE" id="PS52004"/>
    </source>
</evidence>
<dbReference type="GO" id="GO:0031177">
    <property type="term" value="F:phosphopantetheine binding"/>
    <property type="evidence" value="ECO:0007669"/>
    <property type="project" value="InterPro"/>
</dbReference>
<dbReference type="InterPro" id="IPR020806">
    <property type="entry name" value="PKS_PP-bd"/>
</dbReference>
<dbReference type="SMART" id="SM00826">
    <property type="entry name" value="PKS_DH"/>
    <property type="match status" value="1"/>
</dbReference>
<evidence type="ECO:0000256" key="1">
    <source>
        <dbReference type="ARBA" id="ARBA00022450"/>
    </source>
</evidence>
<dbReference type="InterPro" id="IPR050091">
    <property type="entry name" value="PKS_NRPS_Biosynth_Enz"/>
</dbReference>
<dbReference type="InterPro" id="IPR016036">
    <property type="entry name" value="Malonyl_transacylase_ACP-bd"/>
</dbReference>
<dbReference type="GO" id="GO:1901336">
    <property type="term" value="P:lactone biosynthetic process"/>
    <property type="evidence" value="ECO:0007669"/>
    <property type="project" value="UniProtKB-ARBA"/>
</dbReference>
<dbReference type="SUPFAM" id="SSF53901">
    <property type="entry name" value="Thiolase-like"/>
    <property type="match status" value="1"/>
</dbReference>
<dbReference type="Pfam" id="PF00109">
    <property type="entry name" value="ketoacyl-synt"/>
    <property type="match status" value="1"/>
</dbReference>
<keyword evidence="2" id="KW-0597">Phosphoprotein</keyword>
<evidence type="ECO:0000256" key="5">
    <source>
        <dbReference type="ARBA" id="ARBA00023268"/>
    </source>
</evidence>
<comment type="caution">
    <text evidence="10">The sequence shown here is derived from an EMBL/GenBank/DDBJ whole genome shotgun (WGS) entry which is preliminary data.</text>
</comment>
<protein>
    <submittedName>
        <fullName evidence="10">Uncharacterized protein</fullName>
    </submittedName>
</protein>
<dbReference type="Gene3D" id="3.40.366.10">
    <property type="entry name" value="Malonyl-Coenzyme A Acyl Carrier Protein, domain 2"/>
    <property type="match status" value="1"/>
</dbReference>
<dbReference type="SUPFAM" id="SSF47336">
    <property type="entry name" value="ACP-like"/>
    <property type="match status" value="1"/>
</dbReference>
<dbReference type="InterPro" id="IPR049900">
    <property type="entry name" value="PKS_mFAS_DH"/>
</dbReference>
<dbReference type="InterPro" id="IPR016039">
    <property type="entry name" value="Thiolase-like"/>
</dbReference>
<dbReference type="GO" id="GO:0032259">
    <property type="term" value="P:methylation"/>
    <property type="evidence" value="ECO:0007669"/>
    <property type="project" value="UniProtKB-KW"/>
</dbReference>